<reference evidence="5" key="1">
    <citation type="submission" date="2018-06" db="EMBL/GenBank/DDBJ databases">
        <authorList>
            <person name="Zhirakovskaya E."/>
        </authorList>
    </citation>
    <scope>NUCLEOTIDE SEQUENCE</scope>
</reference>
<keyword evidence="3" id="KW-0804">Transcription</keyword>
<accession>A0A3B0SED8</accession>
<dbReference type="PANTHER" id="PTHR11019:SF199">
    <property type="entry name" value="HTH-TYPE TRANSCRIPTIONAL REGULATOR NIMR"/>
    <property type="match status" value="1"/>
</dbReference>
<keyword evidence="2" id="KW-0238">DNA-binding</keyword>
<name>A0A3B0SED8_9ZZZZ</name>
<dbReference type="InterPro" id="IPR018060">
    <property type="entry name" value="HTH_AraC"/>
</dbReference>
<keyword evidence="1" id="KW-0805">Transcription regulation</keyword>
<evidence type="ECO:0000256" key="1">
    <source>
        <dbReference type="ARBA" id="ARBA00023015"/>
    </source>
</evidence>
<dbReference type="SUPFAM" id="SSF46689">
    <property type="entry name" value="Homeodomain-like"/>
    <property type="match status" value="1"/>
</dbReference>
<dbReference type="SMART" id="SM00342">
    <property type="entry name" value="HTH_ARAC"/>
    <property type="match status" value="1"/>
</dbReference>
<gene>
    <name evidence="5" type="ORF">MNBD_ACTINO02-2173</name>
</gene>
<dbReference type="InterPro" id="IPR009057">
    <property type="entry name" value="Homeodomain-like_sf"/>
</dbReference>
<organism evidence="5">
    <name type="scientific">hydrothermal vent metagenome</name>
    <dbReference type="NCBI Taxonomy" id="652676"/>
    <lineage>
        <taxon>unclassified sequences</taxon>
        <taxon>metagenomes</taxon>
        <taxon>ecological metagenomes</taxon>
    </lineage>
</organism>
<sequence length="83" mass="8948">AAVSKVGASRRTLERLFRSETQMTLGGWQRRARVLAAIELMADNPSVTRTATLVGYATPSSFVAAFKSELGVPPRAFMMASSD</sequence>
<evidence type="ECO:0000256" key="2">
    <source>
        <dbReference type="ARBA" id="ARBA00023125"/>
    </source>
</evidence>
<dbReference type="PANTHER" id="PTHR11019">
    <property type="entry name" value="HTH-TYPE TRANSCRIPTIONAL REGULATOR NIMR"/>
    <property type="match status" value="1"/>
</dbReference>
<dbReference type="GO" id="GO:0043565">
    <property type="term" value="F:sequence-specific DNA binding"/>
    <property type="evidence" value="ECO:0007669"/>
    <property type="project" value="InterPro"/>
</dbReference>
<feature type="non-terminal residue" evidence="5">
    <location>
        <position position="1"/>
    </location>
</feature>
<dbReference type="Pfam" id="PF12833">
    <property type="entry name" value="HTH_18"/>
    <property type="match status" value="1"/>
</dbReference>
<dbReference type="Gene3D" id="1.10.10.60">
    <property type="entry name" value="Homeodomain-like"/>
    <property type="match status" value="1"/>
</dbReference>
<feature type="domain" description="HTH araC/xylS-type" evidence="4">
    <location>
        <begin position="1"/>
        <end position="80"/>
    </location>
</feature>
<evidence type="ECO:0000313" key="5">
    <source>
        <dbReference type="EMBL" id="VAV99316.1"/>
    </source>
</evidence>
<dbReference type="GO" id="GO:0003700">
    <property type="term" value="F:DNA-binding transcription factor activity"/>
    <property type="evidence" value="ECO:0007669"/>
    <property type="project" value="InterPro"/>
</dbReference>
<evidence type="ECO:0000259" key="4">
    <source>
        <dbReference type="PROSITE" id="PS01124"/>
    </source>
</evidence>
<dbReference type="EMBL" id="UOEK01000161">
    <property type="protein sequence ID" value="VAV99316.1"/>
    <property type="molecule type" value="Genomic_DNA"/>
</dbReference>
<dbReference type="PROSITE" id="PS00041">
    <property type="entry name" value="HTH_ARAC_FAMILY_1"/>
    <property type="match status" value="1"/>
</dbReference>
<proteinExistence type="predicted"/>
<evidence type="ECO:0000256" key="3">
    <source>
        <dbReference type="ARBA" id="ARBA00023163"/>
    </source>
</evidence>
<dbReference type="InterPro" id="IPR018062">
    <property type="entry name" value="HTH_AraC-typ_CS"/>
</dbReference>
<dbReference type="AlphaFoldDB" id="A0A3B0SED8"/>
<protein>
    <recommendedName>
        <fullName evidence="4">HTH araC/xylS-type domain-containing protein</fullName>
    </recommendedName>
</protein>
<dbReference type="PROSITE" id="PS01124">
    <property type="entry name" value="HTH_ARAC_FAMILY_2"/>
    <property type="match status" value="1"/>
</dbReference>